<dbReference type="SMART" id="SM00028">
    <property type="entry name" value="TPR"/>
    <property type="match status" value="3"/>
</dbReference>
<feature type="repeat" description="TPR" evidence="3">
    <location>
        <begin position="231"/>
        <end position="264"/>
    </location>
</feature>
<name>A0A6I6K212_9BACT</name>
<dbReference type="RefSeq" id="WP_158871440.1">
    <property type="nucleotide sequence ID" value="NZ_CP046401.1"/>
</dbReference>
<dbReference type="Pfam" id="PF00515">
    <property type="entry name" value="TPR_1"/>
    <property type="match status" value="1"/>
</dbReference>
<gene>
    <name evidence="5" type="ORF">GM418_28655</name>
</gene>
<dbReference type="EMBL" id="CP046401">
    <property type="protein sequence ID" value="QGY47498.1"/>
    <property type="molecule type" value="Genomic_DNA"/>
</dbReference>
<proteinExistence type="predicted"/>
<evidence type="ECO:0000256" key="2">
    <source>
        <dbReference type="ARBA" id="ARBA00022803"/>
    </source>
</evidence>
<dbReference type="KEGG" id="mcos:GM418_28655"/>
<evidence type="ECO:0000256" key="3">
    <source>
        <dbReference type="PROSITE-ProRule" id="PRU00339"/>
    </source>
</evidence>
<dbReference type="InterPro" id="IPR019734">
    <property type="entry name" value="TPR_rpt"/>
</dbReference>
<reference evidence="5 6" key="1">
    <citation type="submission" date="2019-11" db="EMBL/GenBank/DDBJ databases">
        <authorList>
            <person name="Zheng R.K."/>
            <person name="Sun C.M."/>
        </authorList>
    </citation>
    <scope>NUCLEOTIDE SEQUENCE [LARGE SCALE GENOMIC DNA]</scope>
    <source>
        <strain evidence="5 6">WC007</strain>
    </source>
</reference>
<dbReference type="InterPro" id="IPR018958">
    <property type="entry name" value="Knr4/Smi1-like_dom"/>
</dbReference>
<keyword evidence="1" id="KW-0677">Repeat</keyword>
<dbReference type="Pfam" id="PF09346">
    <property type="entry name" value="SMI1_KNR4"/>
    <property type="match status" value="1"/>
</dbReference>
<dbReference type="PROSITE" id="PS50005">
    <property type="entry name" value="TPR"/>
    <property type="match status" value="2"/>
</dbReference>
<dbReference type="SUPFAM" id="SSF160631">
    <property type="entry name" value="SMI1/KNR4-like"/>
    <property type="match status" value="1"/>
</dbReference>
<dbReference type="AlphaFoldDB" id="A0A6I6K212"/>
<organism evidence="5 6">
    <name type="scientific">Maribellus comscasis</name>
    <dbReference type="NCBI Taxonomy" id="2681766"/>
    <lineage>
        <taxon>Bacteria</taxon>
        <taxon>Pseudomonadati</taxon>
        <taxon>Bacteroidota</taxon>
        <taxon>Bacteroidia</taxon>
        <taxon>Marinilabiliales</taxon>
        <taxon>Prolixibacteraceae</taxon>
        <taxon>Maribellus</taxon>
    </lineage>
</organism>
<keyword evidence="2 3" id="KW-0802">TPR repeat</keyword>
<dbReference type="InterPro" id="IPR050498">
    <property type="entry name" value="Ycf3"/>
</dbReference>
<dbReference type="InterPro" id="IPR011990">
    <property type="entry name" value="TPR-like_helical_dom_sf"/>
</dbReference>
<protein>
    <submittedName>
        <fullName evidence="5">Tetratricopeptide repeat protein</fullName>
    </submittedName>
</protein>
<evidence type="ECO:0000256" key="1">
    <source>
        <dbReference type="ARBA" id="ARBA00022737"/>
    </source>
</evidence>
<dbReference type="Gene3D" id="1.25.40.10">
    <property type="entry name" value="Tetratricopeptide repeat domain"/>
    <property type="match status" value="2"/>
</dbReference>
<accession>A0A6I6K212</accession>
<feature type="domain" description="Knr4/Smi1-like" evidence="4">
    <location>
        <begin position="11"/>
        <end position="149"/>
    </location>
</feature>
<feature type="repeat" description="TPR" evidence="3">
    <location>
        <begin position="265"/>
        <end position="298"/>
    </location>
</feature>
<dbReference type="PANTHER" id="PTHR44858:SF1">
    <property type="entry name" value="UDP-N-ACETYLGLUCOSAMINE--PEPTIDE N-ACETYLGLUCOSAMINYLTRANSFERASE SPINDLY-RELATED"/>
    <property type="match status" value="1"/>
</dbReference>
<dbReference type="SMART" id="SM00860">
    <property type="entry name" value="SMI1_KNR4"/>
    <property type="match status" value="1"/>
</dbReference>
<dbReference type="PANTHER" id="PTHR44858">
    <property type="entry name" value="TETRATRICOPEPTIDE REPEAT PROTEIN 6"/>
    <property type="match status" value="1"/>
</dbReference>
<sequence>MPGNCMHFSSPANELKINIFERINQVQLPDSFKKFLLEYNGGMMLYDYQADFIQTQADFDLYKKESVYLLSIEEITEKYANMVSLAVQRGNNIHPYPFIPFCTLPDKSFLSFVSLSDSHTESPVFIGTHRQSEKLWNWVSSGFPDFLKHYMDKNGHPEFSDTDVNKNAHHFFNALGVGEEIRKGANSLNSLSAKERARYYYEQALQHNKSDKYFESWELISKAINEESNNAFYYFFRAEILNLTKQFRAALIDYDSALKLEPENSFYWCCRAEVFIQLKKLNRALEDCSQALQIDPKNTLAYFLRKQVYLKMGNLELAEKDQQKIDELEKIE</sequence>
<dbReference type="Gene3D" id="3.40.1580.10">
    <property type="entry name" value="SMI1/KNR4-like"/>
    <property type="match status" value="1"/>
</dbReference>
<keyword evidence="6" id="KW-1185">Reference proteome</keyword>
<dbReference type="InterPro" id="IPR037883">
    <property type="entry name" value="Knr4/Smi1-like_sf"/>
</dbReference>
<evidence type="ECO:0000313" key="6">
    <source>
        <dbReference type="Proteomes" id="UP000428260"/>
    </source>
</evidence>
<dbReference type="SUPFAM" id="SSF48452">
    <property type="entry name" value="TPR-like"/>
    <property type="match status" value="1"/>
</dbReference>
<evidence type="ECO:0000259" key="4">
    <source>
        <dbReference type="SMART" id="SM00860"/>
    </source>
</evidence>
<evidence type="ECO:0000313" key="5">
    <source>
        <dbReference type="EMBL" id="QGY47498.1"/>
    </source>
</evidence>
<dbReference type="Proteomes" id="UP000428260">
    <property type="component" value="Chromosome"/>
</dbReference>